<dbReference type="NCBIfam" id="NF006396">
    <property type="entry name" value="PRK08645.1"/>
    <property type="match status" value="1"/>
</dbReference>
<evidence type="ECO:0000256" key="1">
    <source>
        <dbReference type="ARBA" id="ARBA00001974"/>
    </source>
</evidence>
<keyword evidence="8" id="KW-0862">Zinc</keyword>
<evidence type="ECO:0000259" key="10">
    <source>
        <dbReference type="PROSITE" id="PS50970"/>
    </source>
</evidence>
<dbReference type="GO" id="GO:0032259">
    <property type="term" value="P:methylation"/>
    <property type="evidence" value="ECO:0007669"/>
    <property type="project" value="UniProtKB-KW"/>
</dbReference>
<dbReference type="InterPro" id="IPR001763">
    <property type="entry name" value="Rhodanese-like_dom"/>
</dbReference>
<keyword evidence="5 8" id="KW-0808">Transferase</keyword>
<keyword evidence="4" id="KW-0285">Flavoprotein</keyword>
<protein>
    <submittedName>
        <fullName evidence="11">Homocysteine S-methyltransferase</fullName>
    </submittedName>
</protein>
<dbReference type="GO" id="GO:0046872">
    <property type="term" value="F:metal ion binding"/>
    <property type="evidence" value="ECO:0007669"/>
    <property type="project" value="UniProtKB-KW"/>
</dbReference>
<reference evidence="12" key="1">
    <citation type="submission" date="2016-10" db="EMBL/GenBank/DDBJ databases">
        <authorList>
            <person name="Varghese N."/>
            <person name="Submissions S."/>
        </authorList>
    </citation>
    <scope>NUCLEOTIDE SEQUENCE [LARGE SCALE GENOMIC DNA]</scope>
    <source>
        <strain evidence="12">S1b</strain>
    </source>
</reference>
<dbReference type="InterPro" id="IPR036589">
    <property type="entry name" value="HCY_dom_sf"/>
</dbReference>
<dbReference type="InterPro" id="IPR003171">
    <property type="entry name" value="Mehydrof_redctse-like"/>
</dbReference>
<comment type="cofactor">
    <cofactor evidence="1">
        <name>FAD</name>
        <dbReference type="ChEBI" id="CHEBI:57692"/>
    </cofactor>
</comment>
<dbReference type="InterPro" id="IPR003726">
    <property type="entry name" value="HCY_dom"/>
</dbReference>
<evidence type="ECO:0000256" key="3">
    <source>
        <dbReference type="ARBA" id="ARBA00022603"/>
    </source>
</evidence>
<dbReference type="GO" id="GO:0004489">
    <property type="term" value="F:methylenetetrahydrofolate reductase [NAD(P)H] activity"/>
    <property type="evidence" value="ECO:0007669"/>
    <property type="project" value="InterPro"/>
</dbReference>
<dbReference type="EMBL" id="FOGW01000011">
    <property type="protein sequence ID" value="SER82969.1"/>
    <property type="molecule type" value="Genomic_DNA"/>
</dbReference>
<evidence type="ECO:0000256" key="7">
    <source>
        <dbReference type="ARBA" id="ARBA00023002"/>
    </source>
</evidence>
<dbReference type="InterPro" id="IPR029041">
    <property type="entry name" value="FAD-linked_oxidoreductase-like"/>
</dbReference>
<evidence type="ECO:0000259" key="9">
    <source>
        <dbReference type="PROSITE" id="PS50206"/>
    </source>
</evidence>
<sequence>MFKEKNVYLFDGGFGTYYSQKYEESSNRCEVINLKNPQKVIDIHVEYINAGVDAIKTNTFGAFFENFGNDYEKIIKTGYNLALKAREISRRNVDIFADLGPVTGDEVVNQIEEYKKVVDVFLEEGATNFLFETLGDSSAVIEIAKYIRQRKKAATIVVSFGVMPDGYSPDGFFVKDLLEEVLNDVNIDAIGLNCISSAIHLNNLLLRLVNTYKFDITQKAFLFMPNAGYPVVRGYRTFFEGNIDFFEKQIEYALGLGVSIVGGCCGTTPKYIKKIKDGINNFKKNTDTDQNLDGKERKCLDENVNHNAELNLNKINEIKSEIKELLFSDDNIKADSIETNNNKLKTISDNISKTGKIFAVELDSPKNDDTSTFMKNAKKLQEAGVDKITIADCPIARPRMDSSLLACKVKRELGLDVIPHMTCRDRNINATKALLLGLSAEKIRNVLVITGDPIPSAQRDEVKSVYQFNSRKLARYINSLNQELLNGKINIYGALNVNAVNFNVELDRALQKMEEGVCGFLTQPILTHRGFDNLKIATEKLKGALILGGIIPVVSERNARFMQSEINGIDVDDEIIERYVGKTKEEARVIAVELSVEIASKIKDYVDGYYLMTPFNRTDIIIDVIKRIKEL</sequence>
<feature type="domain" description="Hcy-binding" evidence="10">
    <location>
        <begin position="1"/>
        <end position="279"/>
    </location>
</feature>
<dbReference type="Pfam" id="PF02219">
    <property type="entry name" value="MTHFR"/>
    <property type="match status" value="1"/>
</dbReference>
<dbReference type="CDD" id="cd00537">
    <property type="entry name" value="MTHFR"/>
    <property type="match status" value="1"/>
</dbReference>
<evidence type="ECO:0000256" key="6">
    <source>
        <dbReference type="ARBA" id="ARBA00022827"/>
    </source>
</evidence>
<keyword evidence="3 8" id="KW-0489">Methyltransferase</keyword>
<feature type="domain" description="Rhodanese" evidence="9">
    <location>
        <begin position="5"/>
        <end position="26"/>
    </location>
</feature>
<dbReference type="GO" id="GO:0035999">
    <property type="term" value="P:tetrahydrofolate interconversion"/>
    <property type="evidence" value="ECO:0007669"/>
    <property type="project" value="UniProtKB-UniPathway"/>
</dbReference>
<evidence type="ECO:0000313" key="11">
    <source>
        <dbReference type="EMBL" id="SER82969.1"/>
    </source>
</evidence>
<name>A0A1H9SFG8_9FIRM</name>
<dbReference type="Gene3D" id="3.20.20.220">
    <property type="match status" value="1"/>
</dbReference>
<feature type="binding site" evidence="8">
    <location>
        <position position="265"/>
    </location>
    <ligand>
        <name>Zn(2+)</name>
        <dbReference type="ChEBI" id="CHEBI:29105"/>
    </ligand>
</feature>
<keyword evidence="8" id="KW-0479">Metal-binding</keyword>
<dbReference type="Proteomes" id="UP000182471">
    <property type="component" value="Unassembled WGS sequence"/>
</dbReference>
<feature type="binding site" evidence="8">
    <location>
        <position position="194"/>
    </location>
    <ligand>
        <name>Zn(2+)</name>
        <dbReference type="ChEBI" id="CHEBI:29105"/>
    </ligand>
</feature>
<dbReference type="Gene3D" id="3.20.20.330">
    <property type="entry name" value="Homocysteine-binding-like domain"/>
    <property type="match status" value="1"/>
</dbReference>
<evidence type="ECO:0000256" key="2">
    <source>
        <dbReference type="ARBA" id="ARBA00004777"/>
    </source>
</evidence>
<dbReference type="SUPFAM" id="SSF82282">
    <property type="entry name" value="Homocysteine S-methyltransferase"/>
    <property type="match status" value="1"/>
</dbReference>
<keyword evidence="12" id="KW-1185">Reference proteome</keyword>
<dbReference type="GO" id="GO:0006555">
    <property type="term" value="P:methionine metabolic process"/>
    <property type="evidence" value="ECO:0007669"/>
    <property type="project" value="InterPro"/>
</dbReference>
<evidence type="ECO:0000256" key="8">
    <source>
        <dbReference type="PROSITE-ProRule" id="PRU00333"/>
    </source>
</evidence>
<proteinExistence type="predicted"/>
<accession>A0A1H9SFG8</accession>
<dbReference type="PROSITE" id="PS50970">
    <property type="entry name" value="HCY"/>
    <property type="match status" value="1"/>
</dbReference>
<evidence type="ECO:0000256" key="4">
    <source>
        <dbReference type="ARBA" id="ARBA00022630"/>
    </source>
</evidence>
<dbReference type="PROSITE" id="PS50206">
    <property type="entry name" value="RHODANESE_3"/>
    <property type="match status" value="1"/>
</dbReference>
<organism evidence="11 12">
    <name type="scientific">Lachnobacterium bovis</name>
    <dbReference type="NCBI Taxonomy" id="140626"/>
    <lineage>
        <taxon>Bacteria</taxon>
        <taxon>Bacillati</taxon>
        <taxon>Bacillota</taxon>
        <taxon>Clostridia</taxon>
        <taxon>Lachnospirales</taxon>
        <taxon>Lachnospiraceae</taxon>
        <taxon>Lachnobacterium</taxon>
    </lineage>
</organism>
<comment type="cofactor">
    <cofactor evidence="8">
        <name>Zn(2+)</name>
        <dbReference type="ChEBI" id="CHEBI:29105"/>
    </cofactor>
</comment>
<gene>
    <name evidence="11" type="ORF">SAMN02910429_01208</name>
</gene>
<dbReference type="SUPFAM" id="SSF51730">
    <property type="entry name" value="FAD-linked oxidoreductase"/>
    <property type="match status" value="1"/>
</dbReference>
<keyword evidence="7" id="KW-0560">Oxidoreductase</keyword>
<comment type="pathway">
    <text evidence="2">One-carbon metabolism; tetrahydrofolate interconversion.</text>
</comment>
<keyword evidence="6" id="KW-0274">FAD</keyword>
<dbReference type="Pfam" id="PF02574">
    <property type="entry name" value="S-methyl_trans"/>
    <property type="match status" value="1"/>
</dbReference>
<dbReference type="UniPathway" id="UPA00193"/>
<evidence type="ECO:0000313" key="12">
    <source>
        <dbReference type="Proteomes" id="UP000182471"/>
    </source>
</evidence>
<dbReference type="RefSeq" id="WP_074730585.1">
    <property type="nucleotide sequence ID" value="NZ_FOGW01000011.1"/>
</dbReference>
<dbReference type="PANTHER" id="PTHR11103">
    <property type="entry name" value="SLR1189 PROTEIN"/>
    <property type="match status" value="1"/>
</dbReference>
<dbReference type="PANTHER" id="PTHR11103:SF18">
    <property type="entry name" value="SLR1189 PROTEIN"/>
    <property type="match status" value="1"/>
</dbReference>
<feature type="binding site" evidence="8">
    <location>
        <position position="264"/>
    </location>
    <ligand>
        <name>Zn(2+)</name>
        <dbReference type="ChEBI" id="CHEBI:29105"/>
    </ligand>
</feature>
<evidence type="ECO:0000256" key="5">
    <source>
        <dbReference type="ARBA" id="ARBA00022679"/>
    </source>
</evidence>
<dbReference type="GO" id="GO:0008168">
    <property type="term" value="F:methyltransferase activity"/>
    <property type="evidence" value="ECO:0007669"/>
    <property type="project" value="UniProtKB-UniRule"/>
</dbReference>
<dbReference type="AlphaFoldDB" id="A0A1H9SFG8"/>